<proteinExistence type="predicted"/>
<dbReference type="InterPro" id="IPR032534">
    <property type="entry name" value="EcxA_zinc-bd"/>
</dbReference>
<dbReference type="PANTHER" id="PTHR38478">
    <property type="entry name" value="PEPTIDASE M1A AND M12B"/>
    <property type="match status" value="1"/>
</dbReference>
<sequence length="86" mass="9573">MYKQQLSTDAQSTEFDEAVMGRLIRFVSSHEVGHTLGLPHNMGSSIAYNVEDLRDPEFTKKFGTAPSIMDYARFNYIAQPGDGDVA</sequence>
<dbReference type="SUPFAM" id="SSF55486">
    <property type="entry name" value="Metalloproteases ('zincins'), catalytic domain"/>
    <property type="match status" value="1"/>
</dbReference>
<dbReference type="AlphaFoldDB" id="A0A090WEU5"/>
<reference evidence="2 3" key="1">
    <citation type="journal article" date="2014" name="Genome Announc.">
        <title>Draft Genome Sequences of Marine Flavobacterium Nonlabens Strains NR17, NR24, NR27, NR32, NR33, and Ara13.</title>
        <authorList>
            <person name="Nakanishi M."/>
            <person name="Meirelles P."/>
            <person name="Suzuki R."/>
            <person name="Takatani N."/>
            <person name="Mino S."/>
            <person name="Suda W."/>
            <person name="Oshima K."/>
            <person name="Hattori M."/>
            <person name="Ohkuma M."/>
            <person name="Hosokawa M."/>
            <person name="Miyashita K."/>
            <person name="Thompson F.L."/>
            <person name="Niwa A."/>
            <person name="Sawabe T."/>
            <person name="Sawabe T."/>
        </authorList>
    </citation>
    <scope>NUCLEOTIDE SEQUENCE [LARGE SCALE GENOMIC DNA]</scope>
    <source>
        <strain evidence="3">JCM19275</strain>
    </source>
</reference>
<dbReference type="Pfam" id="PF16313">
    <property type="entry name" value="DUF4953"/>
    <property type="match status" value="1"/>
</dbReference>
<dbReference type="Proteomes" id="UP000029647">
    <property type="component" value="Unassembled WGS sequence"/>
</dbReference>
<evidence type="ECO:0000259" key="1">
    <source>
        <dbReference type="Pfam" id="PF16313"/>
    </source>
</evidence>
<name>A0A090WEU5_NONUL</name>
<accession>A0A090WEU5</accession>
<dbReference type="PANTHER" id="PTHR38478:SF1">
    <property type="entry name" value="ZINC DEPENDENT METALLOPROTEASE DOMAIN LIPOPROTEIN"/>
    <property type="match status" value="1"/>
</dbReference>
<feature type="domain" description="EcxA zinc-binding" evidence="1">
    <location>
        <begin position="13"/>
        <end position="83"/>
    </location>
</feature>
<comment type="caution">
    <text evidence="2">The sequence shown here is derived from an EMBL/GenBank/DDBJ whole genome shotgun (WGS) entry which is preliminary data.</text>
</comment>
<evidence type="ECO:0000313" key="3">
    <source>
        <dbReference type="Proteomes" id="UP000029647"/>
    </source>
</evidence>
<gene>
    <name evidence="2" type="ORF">JCM19275_3618</name>
</gene>
<dbReference type="EMBL" id="BBNT01000002">
    <property type="protein sequence ID" value="GAL74763.1"/>
    <property type="molecule type" value="Genomic_DNA"/>
</dbReference>
<evidence type="ECO:0000313" key="2">
    <source>
        <dbReference type="EMBL" id="GAL74763.1"/>
    </source>
</evidence>
<protein>
    <recommendedName>
        <fullName evidence="1">EcxA zinc-binding domain-containing protein</fullName>
    </recommendedName>
</protein>
<organism evidence="2 3">
    <name type="scientific">Nonlabens ulvanivorans</name>
    <name type="common">Persicivirga ulvanivorans</name>
    <dbReference type="NCBI Taxonomy" id="906888"/>
    <lineage>
        <taxon>Bacteria</taxon>
        <taxon>Pseudomonadati</taxon>
        <taxon>Bacteroidota</taxon>
        <taxon>Flavobacteriia</taxon>
        <taxon>Flavobacteriales</taxon>
        <taxon>Flavobacteriaceae</taxon>
        <taxon>Nonlabens</taxon>
    </lineage>
</organism>